<sequence length="700" mass="73583">MPTRVTSSALDHEARPQRQALAVVGHAVLLPELQAIGIAGEQRGLGVVRQVEQLDHEEQEHPGDQVEQHQVQQVPQAPGQHGRRQVAGQVQAGEADLLEDPWRTVALGLGDEWRAPVEQEVERQGDQPAVAVADEIVEPAVGRGGAVGRLVHDQVELHGGQTCQRQAQQLQGGGVGEPQVPGHRQQQQVGDPQHHGPGFPGAVGDLFSYTKPLVLGHLLKLRSVSWRPGKPGPREGCRGCWPGRQVGGDRKAQAAQAGQQLQLVGEDHQADVLGLGILTQQRAQLGQHGMGRAIAAALARQHQRGGLRVVAVAELAMAFGAGRAAEVGVRVAAGGNGKLQGGVEQPADIVGGAGGHVPGGDVREAGLGYRVDGGQVILAQAIDLVRAAVMAHQHGGADLLHDTVAGDVAGNVEAQLHGRWPVRLETEADQAGDGAGPARVRVNHTVAHLPRLVPRAAGDAAATGQVALGLGDEPLLLPAAHRVADVGRTLAGVGGLPIDLLEQRGEGFDIGGANEGSDRPGQVTGRCRFWRCGQWRECRRLTAKQAGASKRQGRAGLNGASSVSMAITQLLYMAGFLSEANRNPSRCQDTDYRATPWAVKRTRRVACAVVSAGRPRGGSARPRFFGTPACRGARSIAALGMGDDALRFGFSQVRRRHPQRLAGSAVDLGASGQPVDQDTLQRLPGRWLATGLEIGNHLVD</sequence>
<gene>
    <name evidence="2" type="ORF">WR25_24755</name>
</gene>
<feature type="region of interest" description="Disordered" evidence="1">
    <location>
        <begin position="56"/>
        <end position="95"/>
    </location>
</feature>
<organism evidence="2 3">
    <name type="scientific">Diploscapter pachys</name>
    <dbReference type="NCBI Taxonomy" id="2018661"/>
    <lineage>
        <taxon>Eukaryota</taxon>
        <taxon>Metazoa</taxon>
        <taxon>Ecdysozoa</taxon>
        <taxon>Nematoda</taxon>
        <taxon>Chromadorea</taxon>
        <taxon>Rhabditida</taxon>
        <taxon>Rhabditina</taxon>
        <taxon>Rhabditomorpha</taxon>
        <taxon>Rhabditoidea</taxon>
        <taxon>Rhabditidae</taxon>
        <taxon>Diploscapter</taxon>
    </lineage>
</organism>
<feature type="compositionally biased region" description="Basic and acidic residues" evidence="1">
    <location>
        <begin position="56"/>
        <end position="67"/>
    </location>
</feature>
<evidence type="ECO:0000313" key="2">
    <source>
        <dbReference type="EMBL" id="PAV72690.1"/>
    </source>
</evidence>
<protein>
    <submittedName>
        <fullName evidence="2">Uncharacterized protein</fullName>
    </submittedName>
</protein>
<evidence type="ECO:0000256" key="1">
    <source>
        <dbReference type="SAM" id="MobiDB-lite"/>
    </source>
</evidence>
<feature type="region of interest" description="Disordered" evidence="1">
    <location>
        <begin position="167"/>
        <end position="199"/>
    </location>
</feature>
<name>A0A2A2KFL9_9BILA</name>
<reference evidence="2 3" key="1">
    <citation type="journal article" date="2017" name="Curr. Biol.">
        <title>Genome architecture and evolution of a unichromosomal asexual nematode.</title>
        <authorList>
            <person name="Fradin H."/>
            <person name="Zegar C."/>
            <person name="Gutwein M."/>
            <person name="Lucas J."/>
            <person name="Kovtun M."/>
            <person name="Corcoran D."/>
            <person name="Baugh L.R."/>
            <person name="Kiontke K."/>
            <person name="Gunsalus K."/>
            <person name="Fitch D.H."/>
            <person name="Piano F."/>
        </authorList>
    </citation>
    <scope>NUCLEOTIDE SEQUENCE [LARGE SCALE GENOMIC DNA]</scope>
    <source>
        <strain evidence="2">PF1309</strain>
    </source>
</reference>
<dbReference type="AlphaFoldDB" id="A0A2A2KFL9"/>
<feature type="compositionally biased region" description="Low complexity" evidence="1">
    <location>
        <begin position="68"/>
        <end position="80"/>
    </location>
</feature>
<proteinExistence type="predicted"/>
<comment type="caution">
    <text evidence="2">The sequence shown here is derived from an EMBL/GenBank/DDBJ whole genome shotgun (WGS) entry which is preliminary data.</text>
</comment>
<dbReference type="EMBL" id="LIAE01008727">
    <property type="protein sequence ID" value="PAV72690.1"/>
    <property type="molecule type" value="Genomic_DNA"/>
</dbReference>
<keyword evidence="3" id="KW-1185">Reference proteome</keyword>
<dbReference type="Proteomes" id="UP000218231">
    <property type="component" value="Unassembled WGS sequence"/>
</dbReference>
<evidence type="ECO:0000313" key="3">
    <source>
        <dbReference type="Proteomes" id="UP000218231"/>
    </source>
</evidence>
<accession>A0A2A2KFL9</accession>